<name>A0A346FD48_9CAUD</name>
<sequence length="85" mass="9706">MTNSLGRDWMPLEYGIRYKRKPDPQRIDKSHLEFEEVVMPVAAQSIAEQAVKSGVPVNGWDHEVVARRVTEWQSLEAKGDNGIRT</sequence>
<gene>
    <name evidence="1" type="primary">100</name>
    <name evidence="1" type="ORF">SEA_RONALDO_100</name>
</gene>
<organism evidence="1 2">
    <name type="scientific">Gordonia phage Ronaldo</name>
    <dbReference type="NCBI Taxonomy" id="2250397"/>
    <lineage>
        <taxon>Viruses</taxon>
        <taxon>Duplodnaviria</taxon>
        <taxon>Heunggongvirae</taxon>
        <taxon>Uroviricota</taxon>
        <taxon>Caudoviricetes</taxon>
        <taxon>Ronaldovirus</taxon>
        <taxon>Ronaldovirus ronaldo</taxon>
    </lineage>
</organism>
<reference evidence="1 2" key="1">
    <citation type="submission" date="2018-06" db="EMBL/GenBank/DDBJ databases">
        <authorList>
            <person name="DeCurzio J.M."/>
            <person name="Delesalle V.A."/>
            <person name="Garlena R.A."/>
            <person name="Russell D.A."/>
            <person name="Pope W.H."/>
            <person name="Jacobs-Sera D."/>
            <person name="Hatfull G.F."/>
        </authorList>
    </citation>
    <scope>NUCLEOTIDE SEQUENCE [LARGE SCALE GENOMIC DNA]</scope>
</reference>
<dbReference type="KEGG" id="vg:54998680"/>
<evidence type="ECO:0000313" key="2">
    <source>
        <dbReference type="Proteomes" id="UP000258385"/>
    </source>
</evidence>
<dbReference type="RefSeq" id="YP_009807796.1">
    <property type="nucleotide sequence ID" value="NC_048028.1"/>
</dbReference>
<keyword evidence="2" id="KW-1185">Reference proteome</keyword>
<dbReference type="Proteomes" id="UP000258385">
    <property type="component" value="Segment"/>
</dbReference>
<proteinExistence type="predicted"/>
<dbReference type="GeneID" id="54998680"/>
<protein>
    <submittedName>
        <fullName evidence="1">Uncharacterized protein</fullName>
    </submittedName>
</protein>
<accession>A0A346FD48</accession>
<dbReference type="EMBL" id="MH479925">
    <property type="protein sequence ID" value="AXN53662.1"/>
    <property type="molecule type" value="Genomic_DNA"/>
</dbReference>
<evidence type="ECO:0000313" key="1">
    <source>
        <dbReference type="EMBL" id="AXN53662.1"/>
    </source>
</evidence>